<evidence type="ECO:0000313" key="1">
    <source>
        <dbReference type="EMBL" id="RCU52605.1"/>
    </source>
</evidence>
<dbReference type="RefSeq" id="WP_114336513.1">
    <property type="nucleotide sequence ID" value="NZ_QPID01000001.1"/>
</dbReference>
<name>A0A368NS07_9GAMM</name>
<dbReference type="Proteomes" id="UP000252558">
    <property type="component" value="Unassembled WGS sequence"/>
</dbReference>
<organism evidence="1 2">
    <name type="scientific">Corallincola holothuriorum</name>
    <dbReference type="NCBI Taxonomy" id="2282215"/>
    <lineage>
        <taxon>Bacteria</taxon>
        <taxon>Pseudomonadati</taxon>
        <taxon>Pseudomonadota</taxon>
        <taxon>Gammaproteobacteria</taxon>
        <taxon>Alteromonadales</taxon>
        <taxon>Psychromonadaceae</taxon>
        <taxon>Corallincola</taxon>
    </lineage>
</organism>
<dbReference type="PIRSF" id="PIRSF037225">
    <property type="entry name" value="UCP037225"/>
    <property type="match status" value="1"/>
</dbReference>
<dbReference type="Pfam" id="PF14255">
    <property type="entry name" value="Zn_ribbon_21"/>
    <property type="match status" value="1"/>
</dbReference>
<protein>
    <submittedName>
        <fullName evidence="1">CPXCG motif-containing cysteine-rich protein</fullName>
    </submittedName>
</protein>
<dbReference type="InterPro" id="IPR025990">
    <property type="entry name" value="zinc_ribbon_bacterial"/>
</dbReference>
<dbReference type="AlphaFoldDB" id="A0A368NS07"/>
<sequence length="67" mass="7247">MDPLLKQQIECPHCGHHYTAEIDSTGGDEDYYEDCPACCCSIHITVGHSSADGTTTVAVDGDDEQLF</sequence>
<dbReference type="InterPro" id="IPR017143">
    <property type="entry name" value="UCP037225"/>
</dbReference>
<accession>A0A368NS07</accession>
<proteinExistence type="predicted"/>
<comment type="caution">
    <text evidence="1">The sequence shown here is derived from an EMBL/GenBank/DDBJ whole genome shotgun (WGS) entry which is preliminary data.</text>
</comment>
<dbReference type="OrthoDB" id="9814566at2"/>
<gene>
    <name evidence="1" type="ORF">DU002_01140</name>
</gene>
<reference evidence="1 2" key="1">
    <citation type="submission" date="2018-07" db="EMBL/GenBank/DDBJ databases">
        <title>Corallincola holothuriorum sp. nov., a new facultative anaerobe isolated from sea cucumber Apostichopus japonicus.</title>
        <authorList>
            <person name="Xia H."/>
        </authorList>
    </citation>
    <scope>NUCLEOTIDE SEQUENCE [LARGE SCALE GENOMIC DNA]</scope>
    <source>
        <strain evidence="1 2">C4</strain>
    </source>
</reference>
<dbReference type="EMBL" id="QPID01000001">
    <property type="protein sequence ID" value="RCU52605.1"/>
    <property type="molecule type" value="Genomic_DNA"/>
</dbReference>
<keyword evidence="2" id="KW-1185">Reference proteome</keyword>
<evidence type="ECO:0000313" key="2">
    <source>
        <dbReference type="Proteomes" id="UP000252558"/>
    </source>
</evidence>